<dbReference type="Proteomes" id="UP000589626">
    <property type="component" value="Unassembled WGS sequence"/>
</dbReference>
<keyword evidence="2 4" id="KW-0560">Oxidoreductase</keyword>
<sequence length="464" mass="49095">MANGDAHHIEVLNPATLSVVEQVPTQSAADLDAALRTASTAREEWLRVPQRSVYLEAVSELIAAETESIAQVLTAEQGKPLTQARLEVGVAARAFAYYAGQRLAPEVLHDDERRRVERHFHPLGVAGLITAWNFPVALLAWKAAPALLAGNAVIIKPAPTTPLSALRLQGLLDKVFPQGLVQTLVGGNDLGEAIVTHPGIGKISFTGSTQTGRAIMAGSAPYLKRLTLELGGNDPAVLLPDADLAAAVSGIAAVAFRNAGQVCIAPKRVYVPRDLHDEVVDRFVDHLRGQRVGDGADEQTTIGPVQNAAQATRLTRLRESVAADGGLLHAGASGPGDLPGYFVQPAVVTGLDESAELVREEQFGPLLPVLAYDDVDAVVRSANRTEFGLGASVWSRDLDAAVAVADRLDAGTRWVNQHGPAELDIPFGGVKQSGLGSELGREGLLAFTESRITNIKKQSDRTTP</sequence>
<dbReference type="InterPro" id="IPR016161">
    <property type="entry name" value="Ald_DH/histidinol_DH"/>
</dbReference>
<protein>
    <submittedName>
        <fullName evidence="6">Acyl-CoA reductase-like NAD-dependent aldehyde dehydrogenase</fullName>
    </submittedName>
</protein>
<gene>
    <name evidence="6" type="ORF">FHU40_004015</name>
</gene>
<accession>A0A7W4Z2N1</accession>
<evidence type="ECO:0000313" key="7">
    <source>
        <dbReference type="Proteomes" id="UP000589626"/>
    </source>
</evidence>
<feature type="active site" evidence="3">
    <location>
        <position position="229"/>
    </location>
</feature>
<evidence type="ECO:0000313" key="6">
    <source>
        <dbReference type="EMBL" id="MBB3044178.1"/>
    </source>
</evidence>
<comment type="similarity">
    <text evidence="1 4">Belongs to the aldehyde dehydrogenase family.</text>
</comment>
<keyword evidence="7" id="KW-1185">Reference proteome</keyword>
<dbReference type="InterPro" id="IPR029510">
    <property type="entry name" value="Ald_DH_CS_GLU"/>
</dbReference>
<dbReference type="FunFam" id="3.40.605.10:FF:000007">
    <property type="entry name" value="NAD/NADP-dependent betaine aldehyde dehydrogenase"/>
    <property type="match status" value="1"/>
</dbReference>
<dbReference type="AlphaFoldDB" id="A0A7W4Z2N1"/>
<dbReference type="RefSeq" id="WP_183594076.1">
    <property type="nucleotide sequence ID" value="NZ_JACHWR010000003.1"/>
</dbReference>
<dbReference type="PANTHER" id="PTHR11699">
    <property type="entry name" value="ALDEHYDE DEHYDROGENASE-RELATED"/>
    <property type="match status" value="1"/>
</dbReference>
<organism evidence="6 7">
    <name type="scientific">Nocardioides soli</name>
    <dbReference type="NCBI Taxonomy" id="1036020"/>
    <lineage>
        <taxon>Bacteria</taxon>
        <taxon>Bacillati</taxon>
        <taxon>Actinomycetota</taxon>
        <taxon>Actinomycetes</taxon>
        <taxon>Propionibacteriales</taxon>
        <taxon>Nocardioidaceae</taxon>
        <taxon>Nocardioides</taxon>
    </lineage>
</organism>
<dbReference type="SUPFAM" id="SSF53720">
    <property type="entry name" value="ALDH-like"/>
    <property type="match status" value="1"/>
</dbReference>
<name>A0A7W4Z2N1_9ACTN</name>
<dbReference type="GO" id="GO:0016620">
    <property type="term" value="F:oxidoreductase activity, acting on the aldehyde or oxo group of donors, NAD or NADP as acceptor"/>
    <property type="evidence" value="ECO:0007669"/>
    <property type="project" value="InterPro"/>
</dbReference>
<dbReference type="InterPro" id="IPR016163">
    <property type="entry name" value="Ald_DH_C"/>
</dbReference>
<dbReference type="InterPro" id="IPR044086">
    <property type="entry name" value="LUC3-like"/>
</dbReference>
<dbReference type="Gene3D" id="3.40.605.10">
    <property type="entry name" value="Aldehyde Dehydrogenase, Chain A, domain 1"/>
    <property type="match status" value="1"/>
</dbReference>
<dbReference type="InterPro" id="IPR016160">
    <property type="entry name" value="Ald_DH_CS_CYS"/>
</dbReference>
<reference evidence="6 7" key="1">
    <citation type="submission" date="2020-08" db="EMBL/GenBank/DDBJ databases">
        <title>Sequencing the genomes of 1000 actinobacteria strains.</title>
        <authorList>
            <person name="Klenk H.-P."/>
        </authorList>
    </citation>
    <scope>NUCLEOTIDE SEQUENCE [LARGE SCALE GENOMIC DNA]</scope>
    <source>
        <strain evidence="6 7">DSM 105498</strain>
    </source>
</reference>
<evidence type="ECO:0000256" key="3">
    <source>
        <dbReference type="PROSITE-ProRule" id="PRU10007"/>
    </source>
</evidence>
<dbReference type="Gene3D" id="3.40.309.10">
    <property type="entry name" value="Aldehyde Dehydrogenase, Chain A, domain 2"/>
    <property type="match status" value="1"/>
</dbReference>
<dbReference type="InterPro" id="IPR016162">
    <property type="entry name" value="Ald_DH_N"/>
</dbReference>
<evidence type="ECO:0000256" key="4">
    <source>
        <dbReference type="RuleBase" id="RU003345"/>
    </source>
</evidence>
<dbReference type="PROSITE" id="PS00687">
    <property type="entry name" value="ALDEHYDE_DEHYDR_GLU"/>
    <property type="match status" value="1"/>
</dbReference>
<evidence type="ECO:0000259" key="5">
    <source>
        <dbReference type="Pfam" id="PF00171"/>
    </source>
</evidence>
<dbReference type="PROSITE" id="PS00070">
    <property type="entry name" value="ALDEHYDE_DEHYDR_CYS"/>
    <property type="match status" value="1"/>
</dbReference>
<proteinExistence type="inferred from homology"/>
<feature type="domain" description="Aldehyde dehydrogenase" evidence="5">
    <location>
        <begin position="5"/>
        <end position="451"/>
    </location>
</feature>
<dbReference type="InterPro" id="IPR015590">
    <property type="entry name" value="Aldehyde_DH_dom"/>
</dbReference>
<comment type="caution">
    <text evidence="6">The sequence shown here is derived from an EMBL/GenBank/DDBJ whole genome shotgun (WGS) entry which is preliminary data.</text>
</comment>
<dbReference type="Pfam" id="PF00171">
    <property type="entry name" value="Aldedh"/>
    <property type="match status" value="1"/>
</dbReference>
<evidence type="ECO:0000256" key="2">
    <source>
        <dbReference type="ARBA" id="ARBA00023002"/>
    </source>
</evidence>
<evidence type="ECO:0000256" key="1">
    <source>
        <dbReference type="ARBA" id="ARBA00009986"/>
    </source>
</evidence>
<dbReference type="CDD" id="cd07106">
    <property type="entry name" value="ALDH_AldA-AAD23400"/>
    <property type="match status" value="1"/>
</dbReference>
<dbReference type="EMBL" id="JACHWR010000003">
    <property type="protein sequence ID" value="MBB3044178.1"/>
    <property type="molecule type" value="Genomic_DNA"/>
</dbReference>